<keyword evidence="3" id="KW-1185">Reference proteome</keyword>
<evidence type="ECO:0000313" key="3">
    <source>
        <dbReference type="Proteomes" id="UP000029223"/>
    </source>
</evidence>
<dbReference type="Proteomes" id="UP000029223">
    <property type="component" value="Unassembled WGS sequence"/>
</dbReference>
<accession>A0ABQ0J7L8</accession>
<comment type="caution">
    <text evidence="2">The sequence shown here is derived from an EMBL/GenBank/DDBJ whole genome shotgun (WGS) entry which is preliminary data.</text>
</comment>
<sequence length="222" mass="24961">MPLVCPHYACLSRRAKDVEVDFKASTKGTIQNLAIDATGLKVYGEGKWKVKKHGTDGKRRVWRKFHLAVDTDTHEIIAAELTLSSVTDAEVLPNLLKQTRRTIKEISGDGAYDTRECHRAIRVKKAIPFIPPREGVAFWDKGHPGNLAVGCQKLYGSNKKWKQKYGYHKRSLSETAMYRVKQLLGASLTLRNYNAQVGETYAMIKALKKLTGIDMPATQYVV</sequence>
<feature type="domain" description="Transposase IS4-like" evidence="1">
    <location>
        <begin position="32"/>
        <end position="204"/>
    </location>
</feature>
<dbReference type="PANTHER" id="PTHR34631:SF3">
    <property type="entry name" value="ISSOD12 TRANSPOSASE TNPA_ISSOD12"/>
    <property type="match status" value="1"/>
</dbReference>
<name>A0ABQ0J7L8_9VIBR</name>
<evidence type="ECO:0000313" key="2">
    <source>
        <dbReference type="EMBL" id="GAL24774.1"/>
    </source>
</evidence>
<protein>
    <submittedName>
        <fullName evidence="2">Mobile element protein</fullName>
    </submittedName>
</protein>
<dbReference type="InterPro" id="IPR002559">
    <property type="entry name" value="Transposase_11"/>
</dbReference>
<organism evidence="2 3">
    <name type="scientific">Vibrio variabilis</name>
    <dbReference type="NCBI Taxonomy" id="990271"/>
    <lineage>
        <taxon>Bacteria</taxon>
        <taxon>Pseudomonadati</taxon>
        <taxon>Pseudomonadota</taxon>
        <taxon>Gammaproteobacteria</taxon>
        <taxon>Vibrionales</taxon>
        <taxon>Vibrionaceae</taxon>
        <taxon>Vibrio</taxon>
    </lineage>
</organism>
<dbReference type="Pfam" id="PF01609">
    <property type="entry name" value="DDE_Tnp_1"/>
    <property type="match status" value="1"/>
</dbReference>
<dbReference type="InterPro" id="IPR053172">
    <property type="entry name" value="Tn903_transposase"/>
</dbReference>
<reference evidence="3" key="2">
    <citation type="submission" date="2014-09" db="EMBL/GenBank/DDBJ databases">
        <authorList>
            <consortium name="NBRP consortium"/>
            <person name="Sawabe T."/>
            <person name="Meirelles P."/>
            <person name="Nakanishi M."/>
            <person name="Sayaka M."/>
            <person name="Hattori M."/>
            <person name="Ohkuma M."/>
        </authorList>
    </citation>
    <scope>NUCLEOTIDE SEQUENCE [LARGE SCALE GENOMIC DNA]</scope>
    <source>
        <strain evidence="3">JCM 19239</strain>
    </source>
</reference>
<evidence type="ECO:0000259" key="1">
    <source>
        <dbReference type="Pfam" id="PF01609"/>
    </source>
</evidence>
<dbReference type="PANTHER" id="PTHR34631">
    <property type="match status" value="1"/>
</dbReference>
<reference evidence="3" key="1">
    <citation type="submission" date="2014-09" db="EMBL/GenBank/DDBJ databases">
        <title>Vibrio variabilis JCM 19239. (C206) whole genome shotgun sequence.</title>
        <authorList>
            <person name="Sawabe T."/>
            <person name="Meirelles P."/>
            <person name="Nakanishi M."/>
            <person name="Sayaka M."/>
            <person name="Hattori M."/>
            <person name="Ohkuma M."/>
        </authorList>
    </citation>
    <scope>NUCLEOTIDE SEQUENCE [LARGE SCALE GENOMIC DNA]</scope>
    <source>
        <strain evidence="3">JCM 19239</strain>
    </source>
</reference>
<proteinExistence type="predicted"/>
<gene>
    <name evidence="2" type="ORF">JCM19239_7374</name>
</gene>
<dbReference type="NCBIfam" id="NF033579">
    <property type="entry name" value="transpos_IS5_2"/>
    <property type="match status" value="1"/>
</dbReference>
<dbReference type="InterPro" id="IPR053520">
    <property type="entry name" value="Transposase_Tn903"/>
</dbReference>
<dbReference type="EMBL" id="BBMS01000005">
    <property type="protein sequence ID" value="GAL24774.1"/>
    <property type="molecule type" value="Genomic_DNA"/>
</dbReference>